<dbReference type="SUPFAM" id="SSF55874">
    <property type="entry name" value="ATPase domain of HSP90 chaperone/DNA topoisomerase II/histidine kinase"/>
    <property type="match status" value="1"/>
</dbReference>
<dbReference type="Pfam" id="PF13188">
    <property type="entry name" value="PAS_8"/>
    <property type="match status" value="1"/>
</dbReference>
<dbReference type="NCBIfam" id="TIGR00229">
    <property type="entry name" value="sensory_box"/>
    <property type="match status" value="2"/>
</dbReference>
<dbReference type="EMBL" id="QOHR01000001">
    <property type="protein sequence ID" value="REC58720.1"/>
    <property type="molecule type" value="Genomic_DNA"/>
</dbReference>
<dbReference type="CDD" id="cd00156">
    <property type="entry name" value="REC"/>
    <property type="match status" value="1"/>
</dbReference>
<feature type="domain" description="PAS" evidence="13">
    <location>
        <begin position="809"/>
        <end position="849"/>
    </location>
</feature>
<dbReference type="SUPFAM" id="SSF55781">
    <property type="entry name" value="GAF domain-like"/>
    <property type="match status" value="2"/>
</dbReference>
<dbReference type="Pfam" id="PF00512">
    <property type="entry name" value="HisKA"/>
    <property type="match status" value="1"/>
</dbReference>
<evidence type="ECO:0000256" key="8">
    <source>
        <dbReference type="ARBA" id="ARBA00023012"/>
    </source>
</evidence>
<keyword evidence="10" id="KW-0175">Coiled coil</keyword>
<evidence type="ECO:0000259" key="14">
    <source>
        <dbReference type="PROSITE" id="PS50113"/>
    </source>
</evidence>
<dbReference type="PROSITE" id="PS50109">
    <property type="entry name" value="HIS_KIN"/>
    <property type="match status" value="1"/>
</dbReference>
<dbReference type="Pfam" id="PF00989">
    <property type="entry name" value="PAS"/>
    <property type="match status" value="1"/>
</dbReference>
<dbReference type="SMART" id="SM00388">
    <property type="entry name" value="HisKA"/>
    <property type="match status" value="1"/>
</dbReference>
<dbReference type="PANTHER" id="PTHR43065">
    <property type="entry name" value="SENSOR HISTIDINE KINASE"/>
    <property type="match status" value="1"/>
</dbReference>
<sequence length="1317" mass="140103">MTIETETGFISREEFDRERRAREAAEAELEARTSALREAEERLLREREALRAALAETETARARETAALEAQSILARALEALSGRTGASEAMQALLDTLREAYGCTDACYLQAHGGGGVRVAAAARRDRAGTDLPLPPVTLCRARRMAGLAPAAGDAPLPEGFAGLSTVLIVPLGLHEETAGALLLCGAERAPFTAADLRLMERVAAIAVQTLTALREARRHALLVALIEGRAVEETDGVLDAPLEAVHRAFRRLTDIQGEVVGILGSLLDAAPDGIDAALDRALARLGRAIGADRVRLLRLAPGEMAVQAAHLWCADGVAADDAGAAQGLAAWHARLAAEEDVLIPDAAALPEDSPDRAALAAAGTRALLAVPMRQDGVLRGVLSCEVVQAPRSFLPGEVHLIRSVGKVADSLLARREAEAAAAAAHAETAAERARLESVLEAMPDLVVELDRAGRFVTWHSGAVIVPDEIGAAFAGQTLEAMLPPELAAEARAVLAEIDAGGVPEPRDFAFDVTGEGARRWQLSASANGTAGYLFVLRDVTEAHEQTARIAELSEIAQRTSNLVVISDAARRITWVNRAFEETSGWSLDEVKGRSAGSFLQSEETDPETVAQLRAALDAGEPVQAEILNRAKDGRPYWIWLDIQPLRGADGTLEGFMAVETDVTERRAQSDALRRAAEDAAQARATLEAAVEALQDGFVLFDADDRLVICNERYRQIYPRSAPAIVPGATFEEILRYGLARGEYAEAAGREEAWLAERLERHRASENEIEQELSDGRWLRIFEKATPDGGRVGLRVDVTALKLAEKRAQADRAAAMEASQDGMAITDAEGRFLYMNRAHLELFGYESETEVIGKSWRMLYPPAAAAWIETHAMPEIARTGRWTGEIEGVARDGAPVDQEVSLALKADGGLVCTTRDMRPRRREASERARLHEELQLARRREVVGQMAAGLAHDFNNLLAAISGSAFLIQDTAPGTVAEEAARRIEAATQGAGDLVKRLLTLGRGEAARERIDLCTHLREAADLIRAGLRAPARLALELPDAPVEVEADPTDILQLVLNLGINARDALGDGAGEITIALDPADSADLSGPFALGRPDPARRYCRITVSDTGVGMTPETAARVFEPYATSKGADGSGLGLAIVSSVVAAAGGAIRLDSRVGEGTTFAVLWPVTPAVADTAPESGTGRLDGRAVLLVDDQQDVLDGIASFLEAAGAEVAPSDQPQDILDALEEDPGGFDLLITDFDMPDMDGATLARAARERAPGLPVVLVTALADLPVRHDGLFDAVLGKPVQREALVAAAEAAILKTEDRGAASCAS</sequence>
<keyword evidence="16" id="KW-1185">Reference proteome</keyword>
<feature type="domain" description="PAS" evidence="13">
    <location>
        <begin position="550"/>
        <end position="621"/>
    </location>
</feature>
<dbReference type="GO" id="GO:0000155">
    <property type="term" value="F:phosphorelay sensor kinase activity"/>
    <property type="evidence" value="ECO:0007669"/>
    <property type="project" value="InterPro"/>
</dbReference>
<dbReference type="Gene3D" id="1.10.287.130">
    <property type="match status" value="1"/>
</dbReference>
<dbReference type="Gene3D" id="3.30.450.40">
    <property type="match status" value="2"/>
</dbReference>
<dbReference type="InterPro" id="IPR005467">
    <property type="entry name" value="His_kinase_dom"/>
</dbReference>
<dbReference type="InterPro" id="IPR036097">
    <property type="entry name" value="HisK_dim/P_sf"/>
</dbReference>
<dbReference type="SMART" id="SM00387">
    <property type="entry name" value="HATPase_c"/>
    <property type="match status" value="1"/>
</dbReference>
<dbReference type="InterPro" id="IPR003594">
    <property type="entry name" value="HATPase_dom"/>
</dbReference>
<dbReference type="PROSITE" id="PS50113">
    <property type="entry name" value="PAC"/>
    <property type="match status" value="1"/>
</dbReference>
<feature type="domain" description="Response regulatory" evidence="12">
    <location>
        <begin position="1191"/>
        <end position="1304"/>
    </location>
</feature>
<evidence type="ECO:0000313" key="16">
    <source>
        <dbReference type="Proteomes" id="UP000257131"/>
    </source>
</evidence>
<dbReference type="InterPro" id="IPR003018">
    <property type="entry name" value="GAF"/>
</dbReference>
<comment type="catalytic activity">
    <reaction evidence="1">
        <text>ATP + protein L-histidine = ADP + protein N-phospho-L-histidine.</text>
        <dbReference type="EC" id="2.7.13.3"/>
    </reaction>
</comment>
<dbReference type="SUPFAM" id="SSF52172">
    <property type="entry name" value="CheY-like"/>
    <property type="match status" value="1"/>
</dbReference>
<dbReference type="SMART" id="SM00091">
    <property type="entry name" value="PAS"/>
    <property type="match status" value="4"/>
</dbReference>
<dbReference type="Proteomes" id="UP000257131">
    <property type="component" value="Unassembled WGS sequence"/>
</dbReference>
<dbReference type="PANTHER" id="PTHR43065:SF46">
    <property type="entry name" value="C4-DICARBOXYLATE TRANSPORT SENSOR PROTEIN DCTB"/>
    <property type="match status" value="1"/>
</dbReference>
<evidence type="ECO:0000256" key="5">
    <source>
        <dbReference type="ARBA" id="ARBA00022741"/>
    </source>
</evidence>
<feature type="coiled-coil region" evidence="10">
    <location>
        <begin position="22"/>
        <end position="60"/>
    </location>
</feature>
<dbReference type="InterPro" id="IPR029016">
    <property type="entry name" value="GAF-like_dom_sf"/>
</dbReference>
<dbReference type="InterPro" id="IPR035965">
    <property type="entry name" value="PAS-like_dom_sf"/>
</dbReference>
<keyword evidence="8" id="KW-0902">Two-component regulatory system</keyword>
<evidence type="ECO:0000256" key="10">
    <source>
        <dbReference type="SAM" id="Coils"/>
    </source>
</evidence>
<dbReference type="Pfam" id="PF00072">
    <property type="entry name" value="Response_reg"/>
    <property type="match status" value="1"/>
</dbReference>
<gene>
    <name evidence="15" type="ORF">DRV84_00345</name>
</gene>
<keyword evidence="6" id="KW-0418">Kinase</keyword>
<dbReference type="InterPro" id="IPR003661">
    <property type="entry name" value="HisK_dim/P_dom"/>
</dbReference>
<dbReference type="InterPro" id="IPR001610">
    <property type="entry name" value="PAC"/>
</dbReference>
<evidence type="ECO:0000259" key="11">
    <source>
        <dbReference type="PROSITE" id="PS50109"/>
    </source>
</evidence>
<evidence type="ECO:0000313" key="15">
    <source>
        <dbReference type="EMBL" id="REC58720.1"/>
    </source>
</evidence>
<keyword evidence="3 9" id="KW-0597">Phosphoprotein</keyword>
<dbReference type="PROSITE" id="PS50110">
    <property type="entry name" value="RESPONSE_REGULATORY"/>
    <property type="match status" value="1"/>
</dbReference>
<dbReference type="CDD" id="cd00130">
    <property type="entry name" value="PAS"/>
    <property type="match status" value="2"/>
</dbReference>
<evidence type="ECO:0000256" key="9">
    <source>
        <dbReference type="PROSITE-ProRule" id="PRU00169"/>
    </source>
</evidence>
<dbReference type="InterPro" id="IPR000700">
    <property type="entry name" value="PAS-assoc_C"/>
</dbReference>
<feature type="domain" description="Histidine kinase" evidence="11">
    <location>
        <begin position="950"/>
        <end position="1173"/>
    </location>
</feature>
<evidence type="ECO:0000259" key="12">
    <source>
        <dbReference type="PROSITE" id="PS50110"/>
    </source>
</evidence>
<dbReference type="EC" id="2.7.13.3" evidence="2"/>
<evidence type="ECO:0000256" key="3">
    <source>
        <dbReference type="ARBA" id="ARBA00022553"/>
    </source>
</evidence>
<dbReference type="Pfam" id="PF02518">
    <property type="entry name" value="HATPase_c"/>
    <property type="match status" value="1"/>
</dbReference>
<dbReference type="InterPro" id="IPR004358">
    <property type="entry name" value="Sig_transdc_His_kin-like_C"/>
</dbReference>
<dbReference type="PRINTS" id="PR00344">
    <property type="entry name" value="BCTRLSENSOR"/>
</dbReference>
<organism evidence="15 16">
    <name type="scientific">Rhodosalinus sediminis</name>
    <dbReference type="NCBI Taxonomy" id="1940533"/>
    <lineage>
        <taxon>Bacteria</taxon>
        <taxon>Pseudomonadati</taxon>
        <taxon>Pseudomonadota</taxon>
        <taxon>Alphaproteobacteria</taxon>
        <taxon>Rhodobacterales</taxon>
        <taxon>Paracoccaceae</taxon>
        <taxon>Rhodosalinus</taxon>
    </lineage>
</organism>
<dbReference type="Gene3D" id="3.30.565.10">
    <property type="entry name" value="Histidine kinase-like ATPase, C-terminal domain"/>
    <property type="match status" value="1"/>
</dbReference>
<evidence type="ECO:0000259" key="13">
    <source>
        <dbReference type="PROSITE" id="PS50112"/>
    </source>
</evidence>
<dbReference type="Gene3D" id="3.30.450.20">
    <property type="entry name" value="PAS domain"/>
    <property type="match status" value="4"/>
</dbReference>
<evidence type="ECO:0000256" key="1">
    <source>
        <dbReference type="ARBA" id="ARBA00000085"/>
    </source>
</evidence>
<feature type="modified residue" description="4-aspartylphosphate" evidence="9">
    <location>
        <position position="1242"/>
    </location>
</feature>
<dbReference type="SMART" id="SM00086">
    <property type="entry name" value="PAC"/>
    <property type="match status" value="1"/>
</dbReference>
<keyword evidence="7" id="KW-0067">ATP-binding</keyword>
<dbReference type="CDD" id="cd00082">
    <property type="entry name" value="HisKA"/>
    <property type="match status" value="1"/>
</dbReference>
<dbReference type="InterPro" id="IPR000014">
    <property type="entry name" value="PAS"/>
</dbReference>
<keyword evidence="4" id="KW-0808">Transferase</keyword>
<keyword evidence="5" id="KW-0547">Nucleotide-binding</keyword>
<dbReference type="Pfam" id="PF12860">
    <property type="entry name" value="PAS_7"/>
    <property type="match status" value="1"/>
</dbReference>
<dbReference type="InterPro" id="IPR001789">
    <property type="entry name" value="Sig_transdc_resp-reg_receiver"/>
</dbReference>
<protein>
    <recommendedName>
        <fullName evidence="2">histidine kinase</fullName>
        <ecNumber evidence="2">2.7.13.3</ecNumber>
    </recommendedName>
</protein>
<evidence type="ECO:0000256" key="7">
    <source>
        <dbReference type="ARBA" id="ARBA00022840"/>
    </source>
</evidence>
<dbReference type="SUPFAM" id="SSF55785">
    <property type="entry name" value="PYP-like sensor domain (PAS domain)"/>
    <property type="match status" value="4"/>
</dbReference>
<dbReference type="SUPFAM" id="SSF47384">
    <property type="entry name" value="Homodimeric domain of signal transducing histidine kinase"/>
    <property type="match status" value="1"/>
</dbReference>
<dbReference type="GO" id="GO:0005524">
    <property type="term" value="F:ATP binding"/>
    <property type="evidence" value="ECO:0007669"/>
    <property type="project" value="UniProtKB-KW"/>
</dbReference>
<evidence type="ECO:0000256" key="6">
    <source>
        <dbReference type="ARBA" id="ARBA00022777"/>
    </source>
</evidence>
<accession>A0A3D9BYT1</accession>
<reference evidence="15 16" key="1">
    <citation type="journal article" date="2017" name="Int. J. Syst. Evol. Microbiol.">
        <title>Rhodosalinus sediminis gen. nov., sp. nov., isolated from marine saltern.</title>
        <authorList>
            <person name="Guo L.Y."/>
            <person name="Ling S.K."/>
            <person name="Li C.M."/>
            <person name="Chen G.J."/>
            <person name="Du Z.J."/>
        </authorList>
    </citation>
    <scope>NUCLEOTIDE SEQUENCE [LARGE SCALE GENOMIC DNA]</scope>
    <source>
        <strain evidence="15 16">WDN1C137</strain>
    </source>
</reference>
<dbReference type="InterPro" id="IPR036890">
    <property type="entry name" value="HATPase_C_sf"/>
</dbReference>
<dbReference type="SMART" id="SM00065">
    <property type="entry name" value="GAF"/>
    <property type="match status" value="2"/>
</dbReference>
<comment type="caution">
    <text evidence="15">The sequence shown here is derived from an EMBL/GenBank/DDBJ whole genome shotgun (WGS) entry which is preliminary data.</text>
</comment>
<dbReference type="RefSeq" id="WP_115977762.1">
    <property type="nucleotide sequence ID" value="NZ_QOHR01000001.1"/>
</dbReference>
<dbReference type="Pfam" id="PF01590">
    <property type="entry name" value="GAF"/>
    <property type="match status" value="1"/>
</dbReference>
<dbReference type="InterPro" id="IPR013767">
    <property type="entry name" value="PAS_fold"/>
</dbReference>
<feature type="domain" description="PAC" evidence="14">
    <location>
        <begin position="622"/>
        <end position="676"/>
    </location>
</feature>
<dbReference type="SMART" id="SM00448">
    <property type="entry name" value="REC"/>
    <property type="match status" value="1"/>
</dbReference>
<name>A0A3D9BYT1_9RHOB</name>
<dbReference type="Gene3D" id="3.40.50.2300">
    <property type="match status" value="1"/>
</dbReference>
<evidence type="ECO:0000256" key="2">
    <source>
        <dbReference type="ARBA" id="ARBA00012438"/>
    </source>
</evidence>
<dbReference type="InterPro" id="IPR011006">
    <property type="entry name" value="CheY-like_superfamily"/>
</dbReference>
<proteinExistence type="predicted"/>
<evidence type="ECO:0000256" key="4">
    <source>
        <dbReference type="ARBA" id="ARBA00022679"/>
    </source>
</evidence>
<dbReference type="PROSITE" id="PS50112">
    <property type="entry name" value="PAS"/>
    <property type="match status" value="2"/>
</dbReference>